<dbReference type="Proteomes" id="UP001434883">
    <property type="component" value="Unassembled WGS sequence"/>
</dbReference>
<sequence length="132" mass="14990">SNTLQQKRCVGSVSRQQDIFLQLLHSACVICTRIFPVFYYEKNVMLLFSQPYPIFFTDVVQLKAPGMGPDSAEHLEILEEFRSCSAPAPFQSIPHTCTQGEKQAQARRWMCVRLTSSMLSISSQAQMIKENV</sequence>
<accession>A0ABV0SF44</accession>
<reference evidence="1 2" key="1">
    <citation type="submission" date="2021-06" db="EMBL/GenBank/DDBJ databases">
        <authorList>
            <person name="Palmer J.M."/>
        </authorList>
    </citation>
    <scope>NUCLEOTIDE SEQUENCE [LARGE SCALE GENOMIC DNA]</scope>
    <source>
        <strain evidence="1 2">XC_2019</strain>
        <tissue evidence="1">Muscle</tissue>
    </source>
</reference>
<gene>
    <name evidence="1" type="ORF">XENOCAPTIV_002000</name>
</gene>
<comment type="caution">
    <text evidence="1">The sequence shown here is derived from an EMBL/GenBank/DDBJ whole genome shotgun (WGS) entry which is preliminary data.</text>
</comment>
<name>A0ABV0SF44_9TELE</name>
<proteinExistence type="predicted"/>
<dbReference type="EMBL" id="JAHRIN010076818">
    <property type="protein sequence ID" value="MEQ2218353.1"/>
    <property type="molecule type" value="Genomic_DNA"/>
</dbReference>
<feature type="non-terminal residue" evidence="1">
    <location>
        <position position="1"/>
    </location>
</feature>
<organism evidence="1 2">
    <name type="scientific">Xenoophorus captivus</name>
    <dbReference type="NCBI Taxonomy" id="1517983"/>
    <lineage>
        <taxon>Eukaryota</taxon>
        <taxon>Metazoa</taxon>
        <taxon>Chordata</taxon>
        <taxon>Craniata</taxon>
        <taxon>Vertebrata</taxon>
        <taxon>Euteleostomi</taxon>
        <taxon>Actinopterygii</taxon>
        <taxon>Neopterygii</taxon>
        <taxon>Teleostei</taxon>
        <taxon>Neoteleostei</taxon>
        <taxon>Acanthomorphata</taxon>
        <taxon>Ovalentaria</taxon>
        <taxon>Atherinomorphae</taxon>
        <taxon>Cyprinodontiformes</taxon>
        <taxon>Goodeidae</taxon>
        <taxon>Xenoophorus</taxon>
    </lineage>
</organism>
<protein>
    <submittedName>
        <fullName evidence="1">Uncharacterized protein</fullName>
    </submittedName>
</protein>
<evidence type="ECO:0000313" key="2">
    <source>
        <dbReference type="Proteomes" id="UP001434883"/>
    </source>
</evidence>
<evidence type="ECO:0000313" key="1">
    <source>
        <dbReference type="EMBL" id="MEQ2218353.1"/>
    </source>
</evidence>
<keyword evidence="2" id="KW-1185">Reference proteome</keyword>